<dbReference type="PANTHER" id="PTHR22916">
    <property type="entry name" value="GLYCOSYLTRANSFERASE"/>
    <property type="match status" value="1"/>
</dbReference>
<dbReference type="Proteomes" id="UP000657592">
    <property type="component" value="Unassembled WGS sequence"/>
</dbReference>
<dbReference type="AlphaFoldDB" id="A0A917MLD4"/>
<reference evidence="3" key="2">
    <citation type="submission" date="2020-09" db="EMBL/GenBank/DDBJ databases">
        <authorList>
            <person name="Sun Q."/>
            <person name="Zhou Y."/>
        </authorList>
    </citation>
    <scope>NUCLEOTIDE SEQUENCE</scope>
    <source>
        <strain evidence="3">CGMCC 1.15794</strain>
    </source>
</reference>
<dbReference type="GO" id="GO:0016758">
    <property type="term" value="F:hexosyltransferase activity"/>
    <property type="evidence" value="ECO:0007669"/>
    <property type="project" value="UniProtKB-ARBA"/>
</dbReference>
<evidence type="ECO:0008006" key="5">
    <source>
        <dbReference type="Google" id="ProtNLM"/>
    </source>
</evidence>
<dbReference type="CDD" id="cd00761">
    <property type="entry name" value="Glyco_tranf_GTA_type"/>
    <property type="match status" value="1"/>
</dbReference>
<evidence type="ECO:0000259" key="1">
    <source>
        <dbReference type="Pfam" id="PF00535"/>
    </source>
</evidence>
<dbReference type="Gene3D" id="3.90.550.10">
    <property type="entry name" value="Spore Coat Polysaccharide Biosynthesis Protein SpsA, Chain A"/>
    <property type="match status" value="1"/>
</dbReference>
<dbReference type="EMBL" id="BMJY01000002">
    <property type="protein sequence ID" value="GGH37529.1"/>
    <property type="molecule type" value="Genomic_DNA"/>
</dbReference>
<dbReference type="InterPro" id="IPR007345">
    <property type="entry name" value="Polysacch_pyruvyl_Trfase"/>
</dbReference>
<dbReference type="InterPro" id="IPR001173">
    <property type="entry name" value="Glyco_trans_2-like"/>
</dbReference>
<gene>
    <name evidence="3" type="ORF">GCM10010921_07450</name>
</gene>
<dbReference type="Pfam" id="PF00535">
    <property type="entry name" value="Glycos_transf_2"/>
    <property type="match status" value="1"/>
</dbReference>
<dbReference type="PANTHER" id="PTHR22916:SF3">
    <property type="entry name" value="UDP-GLCNAC:BETAGAL BETA-1,3-N-ACETYLGLUCOSAMINYLTRANSFERASE-LIKE PROTEIN 1"/>
    <property type="match status" value="1"/>
</dbReference>
<sequence length="808" mass="87503">MPMTDDTTSVLGVPCFHWVPQSGPRNFGDELGPWIVETLLAQAGVGAVRPRDVRGRLLSVGSVLHFASPTDTVWGSGVNGKVWSQTFPLTIDVRAVRGPFTRAVLMARGIPVPPVYGDPALLIRRMLPDLPVSAEGETLVVPNLNDLEQFDADDIMSPLEPPLSVVESIARARFVVASSLHALIIADALGVPSRPLISAAEHPFKYYDYYAGTGRAQVTFARSVEHALDLGPVEKAEVDEDALVAAFPWDLWGADAPRGKEAAQSRARHQRLDAVTLMSDAQHERDRLGAALNGSKPRGDHEDPTLRRLRELQSNDLPLSGLTREEARALGRTLPHLRRKGVMDAPIMSVVVAVRDDAPALSQTLESLLVQGLTELEVIVVDDHSLDGSARIAADLASRDDRVRLVNAVSAGRGNAWNVGADHARGQYIMFCDGRTLFPPEACGAIAGTFEDVDVDIAVGGFLRFRADETWPAAGTGDDFPVDARFTVREMPALLGDREPRNKAFRRSFWESRGLRFPADGEAVGATVVSALARARGITHIKGTTSLRRDITGPTSDGGDARDALAGLAAERSAAQTVAAIGVPDVVAWYGEGLYEGPVFTALRRYLEAGGDQAPDDEAAAIVDRVLGTVPLPRDRVNPLHRLVLERTREGDLTSARSALREAQGVVVQTVRVLEQADLLVVQGLCAAPAEEAPVPVLCGDDLTEALLPTELDVSREGDRWRFRATYAAGSLPLERALFAALRLPSGLLLPAPVPATGLPRYRPKNAFLCEDVSGNLVVRRRRHWMVRGARRAARLAQASLRRRLRFR</sequence>
<evidence type="ECO:0000259" key="2">
    <source>
        <dbReference type="Pfam" id="PF04230"/>
    </source>
</evidence>
<feature type="domain" description="Glycosyltransferase 2-like" evidence="1">
    <location>
        <begin position="349"/>
        <end position="508"/>
    </location>
</feature>
<dbReference type="InterPro" id="IPR029044">
    <property type="entry name" value="Nucleotide-diphossugar_trans"/>
</dbReference>
<dbReference type="SUPFAM" id="SSF53448">
    <property type="entry name" value="Nucleotide-diphospho-sugar transferases"/>
    <property type="match status" value="1"/>
</dbReference>
<feature type="domain" description="Polysaccharide pyruvyl transferase" evidence="2">
    <location>
        <begin position="92"/>
        <end position="196"/>
    </location>
</feature>
<organism evidence="3 4">
    <name type="scientific">Microbacterium album</name>
    <dbReference type="NCBI Taxonomy" id="2053191"/>
    <lineage>
        <taxon>Bacteria</taxon>
        <taxon>Bacillati</taxon>
        <taxon>Actinomycetota</taxon>
        <taxon>Actinomycetes</taxon>
        <taxon>Micrococcales</taxon>
        <taxon>Microbacteriaceae</taxon>
        <taxon>Microbacterium</taxon>
    </lineage>
</organism>
<accession>A0A917MLD4</accession>
<protein>
    <recommendedName>
        <fullName evidence="5">Glycosyltransferase 2-like domain-containing protein</fullName>
    </recommendedName>
</protein>
<reference evidence="3" key="1">
    <citation type="journal article" date="2014" name="Int. J. Syst. Evol. Microbiol.">
        <title>Complete genome sequence of Corynebacterium casei LMG S-19264T (=DSM 44701T), isolated from a smear-ripened cheese.</title>
        <authorList>
            <consortium name="US DOE Joint Genome Institute (JGI-PGF)"/>
            <person name="Walter F."/>
            <person name="Albersmeier A."/>
            <person name="Kalinowski J."/>
            <person name="Ruckert C."/>
        </authorList>
    </citation>
    <scope>NUCLEOTIDE SEQUENCE</scope>
    <source>
        <strain evidence="3">CGMCC 1.15794</strain>
    </source>
</reference>
<evidence type="ECO:0000313" key="4">
    <source>
        <dbReference type="Proteomes" id="UP000657592"/>
    </source>
</evidence>
<keyword evidence="4" id="KW-1185">Reference proteome</keyword>
<name>A0A917MLD4_9MICO</name>
<comment type="caution">
    <text evidence="3">The sequence shown here is derived from an EMBL/GenBank/DDBJ whole genome shotgun (WGS) entry which is preliminary data.</text>
</comment>
<evidence type="ECO:0000313" key="3">
    <source>
        <dbReference type="EMBL" id="GGH37529.1"/>
    </source>
</evidence>
<proteinExistence type="predicted"/>
<dbReference type="Pfam" id="PF04230">
    <property type="entry name" value="PS_pyruv_trans"/>
    <property type="match status" value="1"/>
</dbReference>